<feature type="domain" description="Response regulatory" evidence="16">
    <location>
        <begin position="917"/>
        <end position="1033"/>
    </location>
</feature>
<evidence type="ECO:0000259" key="16">
    <source>
        <dbReference type="PROSITE" id="PS50110"/>
    </source>
</evidence>
<dbReference type="PROSITE" id="PS50110">
    <property type="entry name" value="RESPONSE_REGULATORY"/>
    <property type="match status" value="3"/>
</dbReference>
<dbReference type="FunFam" id="3.30.565.10:FF:000010">
    <property type="entry name" value="Sensor histidine kinase RcsC"/>
    <property type="match status" value="1"/>
</dbReference>
<dbReference type="CDD" id="cd12914">
    <property type="entry name" value="PDC1_DGC_like"/>
    <property type="match status" value="1"/>
</dbReference>
<dbReference type="CDD" id="cd06225">
    <property type="entry name" value="HAMP"/>
    <property type="match status" value="1"/>
</dbReference>
<evidence type="ECO:0000259" key="17">
    <source>
        <dbReference type="PROSITE" id="PS50885"/>
    </source>
</evidence>
<keyword evidence="9" id="KW-0418">Kinase</keyword>
<keyword evidence="12 14" id="KW-0472">Membrane</keyword>
<proteinExistence type="predicted"/>
<dbReference type="SUPFAM" id="SSF52172">
    <property type="entry name" value="CheY-like"/>
    <property type="match status" value="3"/>
</dbReference>
<dbReference type="InterPro" id="IPR036890">
    <property type="entry name" value="HATPase_C_sf"/>
</dbReference>
<dbReference type="SMART" id="SM00448">
    <property type="entry name" value="REC"/>
    <property type="match status" value="3"/>
</dbReference>
<dbReference type="Gene3D" id="3.30.70.270">
    <property type="match status" value="1"/>
</dbReference>
<dbReference type="CDD" id="cd19920">
    <property type="entry name" value="REC_PA4781-like"/>
    <property type="match status" value="1"/>
</dbReference>
<comment type="cofactor">
    <cofactor evidence="2">
        <name>Mg(2+)</name>
        <dbReference type="ChEBI" id="CHEBI:18420"/>
    </cofactor>
</comment>
<feature type="transmembrane region" description="Helical" evidence="14">
    <location>
        <begin position="287"/>
        <end position="310"/>
    </location>
</feature>
<keyword evidence="6 13" id="KW-0597">Phosphoprotein</keyword>
<sequence length="1210" mass="134110">MRRPVSNSLSKRLLLTTLASVLVTTLLLTAMIEWLVLQHNRGLLLEHQKSYTDLVARRIDHGLEVRTRTLKGLAGLLNDGEQLLPLEAIQAVLDSRLQLHEHFNNGLSVLSKEGVLSVDSPVLEGRVGIDLRDREHYRHVLRTQQPYISKPLIGRGVNSPVFLISVPILNRRNQLLGMTLGSTRLAEDNLLTEISLQTIGDEGELWVLDLESDLVVTSSKREYVMGHISQLGFNTLPNRLKQKEWQGQMTNGGGKSLLYTATPLQQTGWVVVHTFPAAMVLAPVKALLLQVVMAVTAMLVVVALLAYWLIKRQLRGLRNAAVQIAGMLGNVSEVKPLTVVRDDEVGLLVSAFNQLLEKQEVQAQQLLAAKTKADQANQSKSEFLANMSHEIRTPLNAIIGLSELQLGEEQPLHMQQRTRQVHHSGKLLLGIVNDLLDFSKIETGKMELESRPFMLSDVLQHLASLFALPSSQKGLELVLHLEPDLPEAYEGDYLRLTQILTNLMANAVKFTEQGTVELLIEAKAIQDKQAELVFSISDTGIGMAPEQQKRLFKAFSQADTSITRRHGGTGLGLIISQRLVRLMGSSGIHLHSEAGVGSCFSFGLRLPLAATSEQSLQQPLRCENGACHALVVDDHPLARQVLREILESWQFVVEEAEGGVRAVERVQQRLKHQQSYDVVLMDWEMPGMNGLNALRTIRTVMEEAGMTRQLPAMLMVSAHDQSNIQFYSEDDIECLLKPVHRSSLYDALSHLYQQNQVQLPQSQSQLSEHFCGQRVLVVEDHPINQQVVQSQLEQMGLTVSLAGNGAEGVEQARREQYDLVLMDIQMPVMDGYEAARTIRAFNTEVPIIALTAAALVEDREKALQAGMNDHLGKPFSAQQLFDHLHSWLQTRQDAAELSPATAETASTAQLPVAQKRSLLIVDDMAANIRILANLLKGDYTIQVANRGQKALDIARGSHPPDLILLDIMMPEMDGYQVCRELKNNATTSHIPVIFVTAMDAIEDQKKGLSLGAVDYITKPFDADIVKVRVRNHMNLKVKTDMLEDMSHVDGLTQVANRRNFDRSLQRELKRLERSGKSLGLIMLDIDYFKPFNDHYGHGKGDECLIKVAAALQQVVKRPGDLLARYGGEEFAAILPETDAGGVAQVAEAMRAAVEAIDVEHGYSQVADHVTISVGCCAQIVTAETTAEQLLNRADTALYAAKRQGRNRVVI</sequence>
<dbReference type="InterPro" id="IPR003594">
    <property type="entry name" value="HATPase_dom"/>
</dbReference>
<dbReference type="GO" id="GO:0000155">
    <property type="term" value="F:phosphorelay sensor kinase activity"/>
    <property type="evidence" value="ECO:0007669"/>
    <property type="project" value="InterPro"/>
</dbReference>
<keyword evidence="11" id="KW-0902">Two-component regulatory system</keyword>
<dbReference type="PROSITE" id="PS50887">
    <property type="entry name" value="GGDEF"/>
    <property type="match status" value="1"/>
</dbReference>
<evidence type="ECO:0000256" key="5">
    <source>
        <dbReference type="ARBA" id="ARBA00022475"/>
    </source>
</evidence>
<dbReference type="OrthoDB" id="6724607at2"/>
<keyword evidence="5" id="KW-1003">Cell membrane</keyword>
<dbReference type="SMART" id="SM00387">
    <property type="entry name" value="HATPase_c"/>
    <property type="match status" value="1"/>
</dbReference>
<dbReference type="NCBIfam" id="TIGR00254">
    <property type="entry name" value="GGDEF"/>
    <property type="match status" value="1"/>
</dbReference>
<dbReference type="SUPFAM" id="SSF55073">
    <property type="entry name" value="Nucleotide cyclase"/>
    <property type="match status" value="1"/>
</dbReference>
<feature type="modified residue" description="4-aspartylphosphate" evidence="13">
    <location>
        <position position="966"/>
    </location>
</feature>
<dbReference type="PROSITE" id="PS50109">
    <property type="entry name" value="HIS_KIN"/>
    <property type="match status" value="1"/>
</dbReference>
<evidence type="ECO:0000313" key="19">
    <source>
        <dbReference type="EMBL" id="SEA96697.1"/>
    </source>
</evidence>
<dbReference type="STRING" id="1122198.SAMN02745729_11153"/>
<gene>
    <name evidence="19" type="ORF">SAMN02745729_11153</name>
</gene>
<evidence type="ECO:0000256" key="9">
    <source>
        <dbReference type="ARBA" id="ARBA00022777"/>
    </source>
</evidence>
<dbReference type="CDD" id="cd16922">
    <property type="entry name" value="HATPase_EvgS-ArcB-TorS-like"/>
    <property type="match status" value="1"/>
</dbReference>
<evidence type="ECO:0000256" key="12">
    <source>
        <dbReference type="ARBA" id="ARBA00023136"/>
    </source>
</evidence>
<evidence type="ECO:0000256" key="8">
    <source>
        <dbReference type="ARBA" id="ARBA00022692"/>
    </source>
</evidence>
<evidence type="ECO:0000259" key="18">
    <source>
        <dbReference type="PROSITE" id="PS50887"/>
    </source>
</evidence>
<evidence type="ECO:0000256" key="4">
    <source>
        <dbReference type="ARBA" id="ARBA00012438"/>
    </source>
</evidence>
<dbReference type="FunFam" id="3.30.70.270:FF:000001">
    <property type="entry name" value="Diguanylate cyclase domain protein"/>
    <property type="match status" value="1"/>
</dbReference>
<dbReference type="PROSITE" id="PS50885">
    <property type="entry name" value="HAMP"/>
    <property type="match status" value="1"/>
</dbReference>
<feature type="domain" description="Histidine kinase" evidence="15">
    <location>
        <begin position="386"/>
        <end position="608"/>
    </location>
</feature>
<dbReference type="Pfam" id="PF00990">
    <property type="entry name" value="GGDEF"/>
    <property type="match status" value="1"/>
</dbReference>
<evidence type="ECO:0000259" key="15">
    <source>
        <dbReference type="PROSITE" id="PS50109"/>
    </source>
</evidence>
<dbReference type="SMART" id="SM00267">
    <property type="entry name" value="GGDEF"/>
    <property type="match status" value="1"/>
</dbReference>
<dbReference type="InterPro" id="IPR000160">
    <property type="entry name" value="GGDEF_dom"/>
</dbReference>
<dbReference type="InterPro" id="IPR005467">
    <property type="entry name" value="His_kinase_dom"/>
</dbReference>
<evidence type="ECO:0000256" key="3">
    <source>
        <dbReference type="ARBA" id="ARBA00004651"/>
    </source>
</evidence>
<dbReference type="InterPro" id="IPR011006">
    <property type="entry name" value="CheY-like_superfamily"/>
</dbReference>
<dbReference type="Gene3D" id="3.40.50.2300">
    <property type="match status" value="3"/>
</dbReference>
<dbReference type="Pfam" id="PF02518">
    <property type="entry name" value="HATPase_c"/>
    <property type="match status" value="1"/>
</dbReference>
<dbReference type="Gene3D" id="1.10.287.130">
    <property type="match status" value="1"/>
</dbReference>
<dbReference type="EMBL" id="FNRJ01000011">
    <property type="protein sequence ID" value="SEA96697.1"/>
    <property type="molecule type" value="Genomic_DNA"/>
</dbReference>
<evidence type="ECO:0000256" key="6">
    <source>
        <dbReference type="ARBA" id="ARBA00022553"/>
    </source>
</evidence>
<keyword evidence="20" id="KW-1185">Reference proteome</keyword>
<dbReference type="InterPro" id="IPR004358">
    <property type="entry name" value="Sig_transdc_His_kin-like_C"/>
</dbReference>
<dbReference type="AlphaFoldDB" id="A0A1H4FI16"/>
<protein>
    <recommendedName>
        <fullName evidence="4">histidine kinase</fullName>
        <ecNumber evidence="4">2.7.13.3</ecNumber>
    </recommendedName>
</protein>
<organism evidence="19 20">
    <name type="scientific">Marinobacterium iners DSM 11526</name>
    <dbReference type="NCBI Taxonomy" id="1122198"/>
    <lineage>
        <taxon>Bacteria</taxon>
        <taxon>Pseudomonadati</taxon>
        <taxon>Pseudomonadota</taxon>
        <taxon>Gammaproteobacteria</taxon>
        <taxon>Oceanospirillales</taxon>
        <taxon>Oceanospirillaceae</taxon>
        <taxon>Marinobacterium</taxon>
    </lineage>
</organism>
<evidence type="ECO:0000256" key="13">
    <source>
        <dbReference type="PROSITE-ProRule" id="PRU00169"/>
    </source>
</evidence>
<dbReference type="RefSeq" id="WP_091827086.1">
    <property type="nucleotide sequence ID" value="NZ_FNRJ01000011.1"/>
</dbReference>
<dbReference type="PANTHER" id="PTHR45339">
    <property type="entry name" value="HYBRID SIGNAL TRANSDUCTION HISTIDINE KINASE J"/>
    <property type="match status" value="1"/>
</dbReference>
<dbReference type="InterPro" id="IPR003660">
    <property type="entry name" value="HAMP_dom"/>
</dbReference>
<dbReference type="SMART" id="SM00388">
    <property type="entry name" value="HisKA"/>
    <property type="match status" value="1"/>
</dbReference>
<evidence type="ECO:0000313" key="20">
    <source>
        <dbReference type="Proteomes" id="UP000242469"/>
    </source>
</evidence>
<evidence type="ECO:0000256" key="1">
    <source>
        <dbReference type="ARBA" id="ARBA00000085"/>
    </source>
</evidence>
<dbReference type="SUPFAM" id="SSF47384">
    <property type="entry name" value="Homodimeric domain of signal transducing histidine kinase"/>
    <property type="match status" value="1"/>
</dbReference>
<dbReference type="Proteomes" id="UP000242469">
    <property type="component" value="Unassembled WGS sequence"/>
</dbReference>
<feature type="modified residue" description="4-aspartylphosphate" evidence="13">
    <location>
        <position position="682"/>
    </location>
</feature>
<comment type="subcellular location">
    <subcellularLocation>
        <location evidence="3">Cell membrane</location>
        <topology evidence="3">Multi-pass membrane protein</topology>
    </subcellularLocation>
</comment>
<dbReference type="CDD" id="cd17546">
    <property type="entry name" value="REC_hyHK_CKI1_RcsC-like"/>
    <property type="match status" value="1"/>
</dbReference>
<keyword evidence="7" id="KW-0808">Transferase</keyword>
<dbReference type="InterPro" id="IPR043128">
    <property type="entry name" value="Rev_trsase/Diguanyl_cyclase"/>
</dbReference>
<dbReference type="GO" id="GO:0005886">
    <property type="term" value="C:plasma membrane"/>
    <property type="evidence" value="ECO:0007669"/>
    <property type="project" value="UniProtKB-SubCell"/>
</dbReference>
<keyword evidence="10 14" id="KW-1133">Transmembrane helix</keyword>
<evidence type="ECO:0000256" key="11">
    <source>
        <dbReference type="ARBA" id="ARBA00023012"/>
    </source>
</evidence>
<dbReference type="CDD" id="cd00082">
    <property type="entry name" value="HisKA"/>
    <property type="match status" value="1"/>
</dbReference>
<dbReference type="SUPFAM" id="SSF55874">
    <property type="entry name" value="ATPase domain of HSP90 chaperone/DNA topoisomerase II/histidine kinase"/>
    <property type="match status" value="1"/>
</dbReference>
<keyword evidence="8 14" id="KW-0812">Transmembrane</keyword>
<dbReference type="InterPro" id="IPR029787">
    <property type="entry name" value="Nucleotide_cyclase"/>
</dbReference>
<dbReference type="InterPro" id="IPR036097">
    <property type="entry name" value="HisK_dim/P_sf"/>
</dbReference>
<dbReference type="Pfam" id="PF00072">
    <property type="entry name" value="Response_reg"/>
    <property type="match status" value="3"/>
</dbReference>
<dbReference type="InterPro" id="IPR003661">
    <property type="entry name" value="HisK_dim/P_dom"/>
</dbReference>
<dbReference type="Pfam" id="PF02743">
    <property type="entry name" value="dCache_1"/>
    <property type="match status" value="1"/>
</dbReference>
<dbReference type="PANTHER" id="PTHR45339:SF1">
    <property type="entry name" value="HYBRID SIGNAL TRANSDUCTION HISTIDINE KINASE J"/>
    <property type="match status" value="1"/>
</dbReference>
<dbReference type="CDD" id="cd00156">
    <property type="entry name" value="REC"/>
    <property type="match status" value="1"/>
</dbReference>
<evidence type="ECO:0000256" key="7">
    <source>
        <dbReference type="ARBA" id="ARBA00022679"/>
    </source>
</evidence>
<dbReference type="CDD" id="cd01949">
    <property type="entry name" value="GGDEF"/>
    <property type="match status" value="1"/>
</dbReference>
<evidence type="ECO:0000256" key="14">
    <source>
        <dbReference type="SAM" id="Phobius"/>
    </source>
</evidence>
<dbReference type="EC" id="2.7.13.3" evidence="4"/>
<evidence type="ECO:0000256" key="10">
    <source>
        <dbReference type="ARBA" id="ARBA00022989"/>
    </source>
</evidence>
<comment type="catalytic activity">
    <reaction evidence="1">
        <text>ATP + protein L-histidine = ADP + protein N-phospho-L-histidine.</text>
        <dbReference type="EC" id="2.7.13.3"/>
    </reaction>
</comment>
<dbReference type="Pfam" id="PF00512">
    <property type="entry name" value="HisKA"/>
    <property type="match status" value="1"/>
</dbReference>
<feature type="domain" description="Response regulatory" evidence="16">
    <location>
        <begin position="774"/>
        <end position="888"/>
    </location>
</feature>
<feature type="modified residue" description="4-aspartylphosphate" evidence="13">
    <location>
        <position position="823"/>
    </location>
</feature>
<dbReference type="PRINTS" id="PR00344">
    <property type="entry name" value="BCTRLSENSOR"/>
</dbReference>
<evidence type="ECO:0000256" key="2">
    <source>
        <dbReference type="ARBA" id="ARBA00001946"/>
    </source>
</evidence>
<name>A0A1H4FI16_9GAMM</name>
<reference evidence="20" key="1">
    <citation type="submission" date="2016-10" db="EMBL/GenBank/DDBJ databases">
        <authorList>
            <person name="Varghese N."/>
            <person name="Submissions S."/>
        </authorList>
    </citation>
    <scope>NUCLEOTIDE SEQUENCE [LARGE SCALE GENOMIC DNA]</scope>
    <source>
        <strain evidence="20">DSM 11526</strain>
    </source>
</reference>
<dbReference type="Gene3D" id="3.30.565.10">
    <property type="entry name" value="Histidine kinase-like ATPase, C-terminal domain"/>
    <property type="match status" value="1"/>
</dbReference>
<feature type="domain" description="Response regulatory" evidence="16">
    <location>
        <begin position="628"/>
        <end position="752"/>
    </location>
</feature>
<accession>A0A1H4FI16</accession>
<feature type="domain" description="GGDEF" evidence="18">
    <location>
        <begin position="1076"/>
        <end position="1210"/>
    </location>
</feature>
<dbReference type="InterPro" id="IPR033479">
    <property type="entry name" value="dCache_1"/>
</dbReference>
<dbReference type="Gene3D" id="3.30.450.20">
    <property type="entry name" value="PAS domain"/>
    <property type="match status" value="1"/>
</dbReference>
<feature type="domain" description="HAMP" evidence="17">
    <location>
        <begin position="308"/>
        <end position="364"/>
    </location>
</feature>
<dbReference type="InterPro" id="IPR001789">
    <property type="entry name" value="Sig_transdc_resp-reg_receiver"/>
</dbReference>